<reference evidence="1" key="2">
    <citation type="journal article" date="2021" name="PeerJ">
        <title>Extensive microbial diversity within the chicken gut microbiome revealed by metagenomics and culture.</title>
        <authorList>
            <person name="Gilroy R."/>
            <person name="Ravi A."/>
            <person name="Getino M."/>
            <person name="Pursley I."/>
            <person name="Horton D.L."/>
            <person name="Alikhan N.F."/>
            <person name="Baker D."/>
            <person name="Gharbi K."/>
            <person name="Hall N."/>
            <person name="Watson M."/>
            <person name="Adriaenssens E.M."/>
            <person name="Foster-Nyarko E."/>
            <person name="Jarju S."/>
            <person name="Secka A."/>
            <person name="Antonio M."/>
            <person name="Oren A."/>
            <person name="Chaudhuri R.R."/>
            <person name="La Ragione R."/>
            <person name="Hildebrand F."/>
            <person name="Pallen M.J."/>
        </authorList>
    </citation>
    <scope>NUCLEOTIDE SEQUENCE</scope>
    <source>
        <strain evidence="1">10192</strain>
    </source>
</reference>
<gene>
    <name evidence="1" type="ORF">IAC76_05715</name>
</gene>
<evidence type="ECO:0000313" key="2">
    <source>
        <dbReference type="Proteomes" id="UP000823632"/>
    </source>
</evidence>
<dbReference type="AlphaFoldDB" id="A0A9D9GZJ6"/>
<evidence type="ECO:0000313" key="1">
    <source>
        <dbReference type="EMBL" id="MBO8430866.1"/>
    </source>
</evidence>
<sequence>MVKIFVIVFGILLIQVLPAYSKTINGISTDPNVNKYVMSPVTTGKLYNNGYNTRYYMNGIGSIKTVEIEDDGKKIIYTETVPNSSRFYGGGPRYGSYRYQTKPIRSHNSVGVGSGLKIRF</sequence>
<name>A0A9D9GZJ6_9BACT</name>
<accession>A0A9D9GZJ6</accession>
<protein>
    <submittedName>
        <fullName evidence="1">Uncharacterized protein</fullName>
    </submittedName>
</protein>
<reference evidence="1" key="1">
    <citation type="submission" date="2020-10" db="EMBL/GenBank/DDBJ databases">
        <authorList>
            <person name="Gilroy R."/>
        </authorList>
    </citation>
    <scope>NUCLEOTIDE SEQUENCE</scope>
    <source>
        <strain evidence="1">10192</strain>
    </source>
</reference>
<dbReference type="EMBL" id="JADIND010000118">
    <property type="protein sequence ID" value="MBO8430866.1"/>
    <property type="molecule type" value="Genomic_DNA"/>
</dbReference>
<comment type="caution">
    <text evidence="1">The sequence shown here is derived from an EMBL/GenBank/DDBJ whole genome shotgun (WGS) entry which is preliminary data.</text>
</comment>
<organism evidence="1 2">
    <name type="scientific">Candidatus Scatousia excrementipullorum</name>
    <dbReference type="NCBI Taxonomy" id="2840936"/>
    <lineage>
        <taxon>Bacteria</taxon>
        <taxon>Candidatus Scatousia</taxon>
    </lineage>
</organism>
<proteinExistence type="predicted"/>
<dbReference type="Proteomes" id="UP000823632">
    <property type="component" value="Unassembled WGS sequence"/>
</dbReference>